<organism evidence="2 3">
    <name type="scientific">Gimibacter soli</name>
    <dbReference type="NCBI Taxonomy" id="3024400"/>
    <lineage>
        <taxon>Bacteria</taxon>
        <taxon>Pseudomonadati</taxon>
        <taxon>Pseudomonadota</taxon>
        <taxon>Alphaproteobacteria</taxon>
        <taxon>Kordiimonadales</taxon>
        <taxon>Temperatibacteraceae</taxon>
        <taxon>Gimibacter</taxon>
    </lineage>
</organism>
<dbReference type="AlphaFoldDB" id="A0AAF0BJ66"/>
<dbReference type="Proteomes" id="UP001217500">
    <property type="component" value="Chromosome"/>
</dbReference>
<dbReference type="EMBL" id="CP116805">
    <property type="protein sequence ID" value="WCL52754.1"/>
    <property type="molecule type" value="Genomic_DNA"/>
</dbReference>
<reference evidence="2" key="1">
    <citation type="submission" date="2023-01" db="EMBL/GenBank/DDBJ databases">
        <title>The genome sequence of Kordiimonadaceae bacterium 6D33.</title>
        <authorList>
            <person name="Liu Y."/>
        </authorList>
    </citation>
    <scope>NUCLEOTIDE SEQUENCE</scope>
    <source>
        <strain evidence="2">6D33</strain>
    </source>
</reference>
<name>A0AAF0BJ66_9PROT</name>
<gene>
    <name evidence="2" type="ORF">PH603_09405</name>
</gene>
<dbReference type="RefSeq" id="WP_289502146.1">
    <property type="nucleotide sequence ID" value="NZ_CP116805.1"/>
</dbReference>
<feature type="transmembrane region" description="Helical" evidence="1">
    <location>
        <begin position="33"/>
        <end position="57"/>
    </location>
</feature>
<protein>
    <submittedName>
        <fullName evidence="2">Uncharacterized protein</fullName>
    </submittedName>
</protein>
<keyword evidence="1" id="KW-0472">Membrane</keyword>
<sequence>MQWKKLVLWTVWPLAAATWVALVVLYFTNPSTAVWTGAVVAAAVMTEVAFWGTAVVLGTNLWGSRRRVFDFICSPFSTRQNG</sequence>
<evidence type="ECO:0000313" key="3">
    <source>
        <dbReference type="Proteomes" id="UP001217500"/>
    </source>
</evidence>
<dbReference type="KEGG" id="gso:PH603_09405"/>
<evidence type="ECO:0000313" key="2">
    <source>
        <dbReference type="EMBL" id="WCL52754.1"/>
    </source>
</evidence>
<keyword evidence="1" id="KW-0812">Transmembrane</keyword>
<keyword evidence="1" id="KW-1133">Transmembrane helix</keyword>
<accession>A0AAF0BJ66</accession>
<feature type="transmembrane region" description="Helical" evidence="1">
    <location>
        <begin position="7"/>
        <end position="27"/>
    </location>
</feature>
<keyword evidence="3" id="KW-1185">Reference proteome</keyword>
<evidence type="ECO:0000256" key="1">
    <source>
        <dbReference type="SAM" id="Phobius"/>
    </source>
</evidence>
<proteinExistence type="predicted"/>